<evidence type="ECO:0000256" key="9">
    <source>
        <dbReference type="ARBA" id="ARBA00022741"/>
    </source>
</evidence>
<dbReference type="Pfam" id="PF12819">
    <property type="entry name" value="Malectin_like"/>
    <property type="match status" value="1"/>
</dbReference>
<feature type="region of interest" description="Disordered" evidence="17">
    <location>
        <begin position="534"/>
        <end position="558"/>
    </location>
</feature>
<dbReference type="PROSITE" id="PS51450">
    <property type="entry name" value="LRR"/>
    <property type="match status" value="1"/>
</dbReference>
<dbReference type="InterPro" id="IPR024788">
    <property type="entry name" value="Malectin-like_Carb-bd_dom"/>
</dbReference>
<dbReference type="Pfam" id="PF13855">
    <property type="entry name" value="LRR_8"/>
    <property type="match status" value="1"/>
</dbReference>
<proteinExistence type="predicted"/>
<reference evidence="21" key="1">
    <citation type="submission" date="2020-05" db="EMBL/GenBank/DDBJ databases">
        <title>WGS assembly of Panicum virgatum.</title>
        <authorList>
            <person name="Lovell J.T."/>
            <person name="Jenkins J."/>
            <person name="Shu S."/>
            <person name="Juenger T.E."/>
            <person name="Schmutz J."/>
        </authorList>
    </citation>
    <scope>NUCLEOTIDE SEQUENCE</scope>
    <source>
        <strain evidence="21">AP13</strain>
    </source>
</reference>
<evidence type="ECO:0000313" key="22">
    <source>
        <dbReference type="Proteomes" id="UP000823388"/>
    </source>
</evidence>
<dbReference type="Gene3D" id="3.80.10.10">
    <property type="entry name" value="Ribonuclease Inhibitor"/>
    <property type="match status" value="1"/>
</dbReference>
<dbReference type="AlphaFoldDB" id="A0A8T0UQ52"/>
<dbReference type="EMBL" id="CM029041">
    <property type="protein sequence ID" value="KAG2626251.1"/>
    <property type="molecule type" value="Genomic_DNA"/>
</dbReference>
<keyword evidence="13 18" id="KW-0472">Membrane</keyword>
<dbReference type="PRINTS" id="PR00019">
    <property type="entry name" value="LEURICHRPT"/>
</dbReference>
<dbReference type="PROSITE" id="PS00108">
    <property type="entry name" value="PROTEIN_KINASE_ST"/>
    <property type="match status" value="1"/>
</dbReference>
<evidence type="ECO:0000256" key="2">
    <source>
        <dbReference type="ARBA" id="ARBA00012513"/>
    </source>
</evidence>
<dbReference type="PROSITE" id="PS50011">
    <property type="entry name" value="PROTEIN_KINASE_DOM"/>
    <property type="match status" value="1"/>
</dbReference>
<keyword evidence="10" id="KW-0418">Kinase</keyword>
<comment type="catalytic activity">
    <reaction evidence="14">
        <text>L-threonyl-[protein] + ATP = O-phospho-L-threonyl-[protein] + ADP + H(+)</text>
        <dbReference type="Rhea" id="RHEA:46608"/>
        <dbReference type="Rhea" id="RHEA-COMP:11060"/>
        <dbReference type="Rhea" id="RHEA-COMP:11605"/>
        <dbReference type="ChEBI" id="CHEBI:15378"/>
        <dbReference type="ChEBI" id="CHEBI:30013"/>
        <dbReference type="ChEBI" id="CHEBI:30616"/>
        <dbReference type="ChEBI" id="CHEBI:61977"/>
        <dbReference type="ChEBI" id="CHEBI:456216"/>
        <dbReference type="EC" id="2.7.11.1"/>
    </reaction>
</comment>
<evidence type="ECO:0000256" key="18">
    <source>
        <dbReference type="SAM" id="Phobius"/>
    </source>
</evidence>
<dbReference type="InterPro" id="IPR001245">
    <property type="entry name" value="Ser-Thr/Tyr_kinase_cat_dom"/>
</dbReference>
<sequence>MAGRPWLHLLVVAAAAVLLVHDQGAPDSTGFISIDCGIPEKSSYVDGGTRLPYVSDAGFADAGANHNVSAEYITPSFSKRYLNVRSCYTLGSLTPGSKYLLRAVFMYGNYDGLGRPPVFDLHLGVNFWTTVNATAAGAGAAVLAEAIAVVPDDSVQVCLVDTGAGTPFISGLELRPLAGALYPQANATQGLALLARRNFGPADAALVVRYPDDPYDRAWTPWVDPADWSEISTAEQVGGLPMAAPFAVMQTAVTPLNASKIIEFSYICIFHFAELQSLDANSTRQFYITINGRPFYRLPITPDHLFTNVVYNKEPHWGFNQYNVTLNATANSTLSPVINAAEIFSVISTANVGTYAQDVSAITVIKANYQLKKNWMGDPCVPKTLAWDGLSCSNDTSGPPRITNVNLSSSGLSGAISLYFSKLTRIEYLDLSHNNLTGSIPDILSQLPSLKVIDLTGNHLNESVPSGLLKKIQDGSLKLRYGDNPSLCSNGDSCQLTRKKSNAVYIAVPIVAFVVVATLVLLLCLLRRKKESSVKPQNEVTDARPRSQNGGNGHGLPQLENRRFTYKELESITDNFKRVLGRGGFGSVYDGFLEDGTQVAVKLRSESSNQGVRDFLTEAQTLTKIHHKNLVSLIGYCKDGEYLALVYEHMSRNPGRQTWKDGKAGSLTRRQRLRIALESAQGLEYLHKACSPAFVHRDVKTSNILLNANLEAKIADFGLLKAFRRDGDTHVSTDRVVGTHGYLAPEYAAALQLTEKSDVYSFGVVLLEAITGRPPILRCPEPTSVVQWARQRLARGDIEDVVDAGLPRGGYDANAAWEAADVALRCTARAPAQRPTMTDVVAQLRECLELEEGRR</sequence>
<evidence type="ECO:0000313" key="21">
    <source>
        <dbReference type="EMBL" id="KAG2626251.1"/>
    </source>
</evidence>
<feature type="transmembrane region" description="Helical" evidence="18">
    <location>
        <begin position="503"/>
        <end position="526"/>
    </location>
</feature>
<name>A0A8T0UQ52_PANVG</name>
<dbReference type="FunFam" id="1.10.510.10:FF:000095">
    <property type="entry name" value="protein STRUBBELIG-RECEPTOR FAMILY 8"/>
    <property type="match status" value="1"/>
</dbReference>
<keyword evidence="12 18" id="KW-1133">Transmembrane helix</keyword>
<evidence type="ECO:0000256" key="11">
    <source>
        <dbReference type="ARBA" id="ARBA00022840"/>
    </source>
</evidence>
<evidence type="ECO:0000256" key="10">
    <source>
        <dbReference type="ARBA" id="ARBA00022777"/>
    </source>
</evidence>
<evidence type="ECO:0000256" key="14">
    <source>
        <dbReference type="ARBA" id="ARBA00047899"/>
    </source>
</evidence>
<dbReference type="Pfam" id="PF07714">
    <property type="entry name" value="PK_Tyr_Ser-Thr"/>
    <property type="match status" value="1"/>
</dbReference>
<dbReference type="Proteomes" id="UP000823388">
    <property type="component" value="Chromosome 3K"/>
</dbReference>
<dbReference type="InterPro" id="IPR008271">
    <property type="entry name" value="Ser/Thr_kinase_AS"/>
</dbReference>
<evidence type="ECO:0000256" key="13">
    <source>
        <dbReference type="ARBA" id="ARBA00023136"/>
    </source>
</evidence>
<dbReference type="SUPFAM" id="SSF52058">
    <property type="entry name" value="L domain-like"/>
    <property type="match status" value="1"/>
</dbReference>
<dbReference type="InterPro" id="IPR011009">
    <property type="entry name" value="Kinase-like_dom_sf"/>
</dbReference>
<dbReference type="InterPro" id="IPR032675">
    <property type="entry name" value="LRR_dom_sf"/>
</dbReference>
<dbReference type="GO" id="GO:0005886">
    <property type="term" value="C:plasma membrane"/>
    <property type="evidence" value="ECO:0007669"/>
    <property type="project" value="UniProtKB-SubCell"/>
</dbReference>
<dbReference type="GO" id="GO:0005524">
    <property type="term" value="F:ATP binding"/>
    <property type="evidence" value="ECO:0007669"/>
    <property type="project" value="UniProtKB-UniRule"/>
</dbReference>
<keyword evidence="9 16" id="KW-0547">Nucleotide-binding</keyword>
<dbReference type="InterPro" id="IPR003591">
    <property type="entry name" value="Leu-rich_rpt_typical-subtyp"/>
</dbReference>
<dbReference type="InterPro" id="IPR001611">
    <property type="entry name" value="Leu-rich_rpt"/>
</dbReference>
<keyword evidence="6 18" id="KW-0812">Transmembrane</keyword>
<evidence type="ECO:0000256" key="5">
    <source>
        <dbReference type="ARBA" id="ARBA00022679"/>
    </source>
</evidence>
<evidence type="ECO:0000256" key="7">
    <source>
        <dbReference type="ARBA" id="ARBA00022729"/>
    </source>
</evidence>
<evidence type="ECO:0000256" key="3">
    <source>
        <dbReference type="ARBA" id="ARBA00022527"/>
    </source>
</evidence>
<evidence type="ECO:0000256" key="15">
    <source>
        <dbReference type="ARBA" id="ARBA00048679"/>
    </source>
</evidence>
<dbReference type="SMART" id="SM00220">
    <property type="entry name" value="S_TKc"/>
    <property type="match status" value="1"/>
</dbReference>
<keyword evidence="4" id="KW-0433">Leucine-rich repeat</keyword>
<evidence type="ECO:0000256" key="8">
    <source>
        <dbReference type="ARBA" id="ARBA00022737"/>
    </source>
</evidence>
<protein>
    <recommendedName>
        <fullName evidence="2">non-specific serine/threonine protein kinase</fullName>
        <ecNumber evidence="2">2.7.11.1</ecNumber>
    </recommendedName>
</protein>
<keyword evidence="8" id="KW-0677">Repeat</keyword>
<keyword evidence="7 19" id="KW-0732">Signal</keyword>
<feature type="signal peptide" evidence="19">
    <location>
        <begin position="1"/>
        <end position="22"/>
    </location>
</feature>
<keyword evidence="3" id="KW-0723">Serine/threonine-protein kinase</keyword>
<evidence type="ECO:0000256" key="4">
    <source>
        <dbReference type="ARBA" id="ARBA00022614"/>
    </source>
</evidence>
<dbReference type="InterPro" id="IPR000719">
    <property type="entry name" value="Prot_kinase_dom"/>
</dbReference>
<keyword evidence="11 16" id="KW-0067">ATP-binding</keyword>
<keyword evidence="22" id="KW-1185">Reference proteome</keyword>
<comment type="subcellular location">
    <subcellularLocation>
        <location evidence="1">Cell membrane</location>
        <topology evidence="1">Single-pass membrane protein</topology>
    </subcellularLocation>
</comment>
<feature type="domain" description="Protein kinase" evidence="20">
    <location>
        <begin position="574"/>
        <end position="848"/>
    </location>
</feature>
<evidence type="ECO:0000259" key="20">
    <source>
        <dbReference type="PROSITE" id="PS50011"/>
    </source>
</evidence>
<dbReference type="Gene3D" id="1.10.510.10">
    <property type="entry name" value="Transferase(Phosphotransferase) domain 1"/>
    <property type="match status" value="1"/>
</dbReference>
<comment type="catalytic activity">
    <reaction evidence="15">
        <text>L-seryl-[protein] + ATP = O-phospho-L-seryl-[protein] + ADP + H(+)</text>
        <dbReference type="Rhea" id="RHEA:17989"/>
        <dbReference type="Rhea" id="RHEA-COMP:9863"/>
        <dbReference type="Rhea" id="RHEA-COMP:11604"/>
        <dbReference type="ChEBI" id="CHEBI:15378"/>
        <dbReference type="ChEBI" id="CHEBI:29999"/>
        <dbReference type="ChEBI" id="CHEBI:30616"/>
        <dbReference type="ChEBI" id="CHEBI:83421"/>
        <dbReference type="ChEBI" id="CHEBI:456216"/>
        <dbReference type="EC" id="2.7.11.1"/>
    </reaction>
</comment>
<evidence type="ECO:0000256" key="1">
    <source>
        <dbReference type="ARBA" id="ARBA00004162"/>
    </source>
</evidence>
<evidence type="ECO:0000256" key="6">
    <source>
        <dbReference type="ARBA" id="ARBA00022692"/>
    </source>
</evidence>
<feature type="binding site" evidence="16">
    <location>
        <position position="602"/>
    </location>
    <ligand>
        <name>ATP</name>
        <dbReference type="ChEBI" id="CHEBI:30616"/>
    </ligand>
</feature>
<dbReference type="EC" id="2.7.11.1" evidence="2"/>
<dbReference type="GO" id="GO:0004674">
    <property type="term" value="F:protein serine/threonine kinase activity"/>
    <property type="evidence" value="ECO:0007669"/>
    <property type="project" value="UniProtKB-KW"/>
</dbReference>
<evidence type="ECO:0000256" key="19">
    <source>
        <dbReference type="SAM" id="SignalP"/>
    </source>
</evidence>
<dbReference type="PANTHER" id="PTHR45631">
    <property type="entry name" value="OS07G0107800 PROTEIN-RELATED"/>
    <property type="match status" value="1"/>
</dbReference>
<dbReference type="PANTHER" id="PTHR45631:SF91">
    <property type="entry name" value="PROTEIN KINASE DOMAIN-CONTAINING PROTEIN"/>
    <property type="match status" value="1"/>
</dbReference>
<dbReference type="FunFam" id="3.30.200.20:FF:000178">
    <property type="entry name" value="serine/threonine-protein kinase PBS1-like"/>
    <property type="match status" value="1"/>
</dbReference>
<evidence type="ECO:0000256" key="17">
    <source>
        <dbReference type="SAM" id="MobiDB-lite"/>
    </source>
</evidence>
<gene>
    <name evidence="21" type="ORF">PVAP13_3KG333500</name>
</gene>
<accession>A0A8T0UQ52</accession>
<comment type="caution">
    <text evidence="21">The sequence shown here is derived from an EMBL/GenBank/DDBJ whole genome shotgun (WGS) entry which is preliminary data.</text>
</comment>
<dbReference type="SMART" id="SM00369">
    <property type="entry name" value="LRR_TYP"/>
    <property type="match status" value="2"/>
</dbReference>
<dbReference type="SUPFAM" id="SSF56112">
    <property type="entry name" value="Protein kinase-like (PK-like)"/>
    <property type="match status" value="1"/>
</dbReference>
<dbReference type="InterPro" id="IPR017441">
    <property type="entry name" value="Protein_kinase_ATP_BS"/>
</dbReference>
<dbReference type="Gene3D" id="3.30.200.20">
    <property type="entry name" value="Phosphorylase Kinase, domain 1"/>
    <property type="match status" value="1"/>
</dbReference>
<evidence type="ECO:0000256" key="16">
    <source>
        <dbReference type="PROSITE-ProRule" id="PRU10141"/>
    </source>
</evidence>
<organism evidence="21 22">
    <name type="scientific">Panicum virgatum</name>
    <name type="common">Blackwell switchgrass</name>
    <dbReference type="NCBI Taxonomy" id="38727"/>
    <lineage>
        <taxon>Eukaryota</taxon>
        <taxon>Viridiplantae</taxon>
        <taxon>Streptophyta</taxon>
        <taxon>Embryophyta</taxon>
        <taxon>Tracheophyta</taxon>
        <taxon>Spermatophyta</taxon>
        <taxon>Magnoliopsida</taxon>
        <taxon>Liliopsida</taxon>
        <taxon>Poales</taxon>
        <taxon>Poaceae</taxon>
        <taxon>PACMAD clade</taxon>
        <taxon>Panicoideae</taxon>
        <taxon>Panicodae</taxon>
        <taxon>Paniceae</taxon>
        <taxon>Panicinae</taxon>
        <taxon>Panicum</taxon>
        <taxon>Panicum sect. Hiantes</taxon>
    </lineage>
</organism>
<keyword evidence="5" id="KW-0808">Transferase</keyword>
<feature type="chain" id="PRO_5035739059" description="non-specific serine/threonine protein kinase" evidence="19">
    <location>
        <begin position="23"/>
        <end position="855"/>
    </location>
</feature>
<dbReference type="PROSITE" id="PS00107">
    <property type="entry name" value="PROTEIN_KINASE_ATP"/>
    <property type="match status" value="1"/>
</dbReference>
<evidence type="ECO:0000256" key="12">
    <source>
        <dbReference type="ARBA" id="ARBA00022989"/>
    </source>
</evidence>
<dbReference type="FunFam" id="3.80.10.10:FF:000129">
    <property type="entry name" value="Leucine-rich repeat receptor-like kinase"/>
    <property type="match status" value="1"/>
</dbReference>